<sequence length="82" mass="9595">FLQEMVSILEPIKRITRHLCGAKYLMLNLVYPYIELLKNKFAPETDKTIDTYLDLIYSEKDENNDESDEITDNDDIPTADTH</sequence>
<name>A0ACA9NX47_9GLOM</name>
<protein>
    <submittedName>
        <fullName evidence="1">8777_t:CDS:1</fullName>
    </submittedName>
</protein>
<accession>A0ACA9NX47</accession>
<evidence type="ECO:0000313" key="1">
    <source>
        <dbReference type="EMBL" id="CAG8672165.1"/>
    </source>
</evidence>
<gene>
    <name evidence="1" type="ORF">SCALOS_LOCUS9420</name>
</gene>
<reference evidence="1" key="1">
    <citation type="submission" date="2021-06" db="EMBL/GenBank/DDBJ databases">
        <authorList>
            <person name="Kallberg Y."/>
            <person name="Tangrot J."/>
            <person name="Rosling A."/>
        </authorList>
    </citation>
    <scope>NUCLEOTIDE SEQUENCE</scope>
    <source>
        <strain evidence="1">AU212A</strain>
    </source>
</reference>
<keyword evidence="2" id="KW-1185">Reference proteome</keyword>
<evidence type="ECO:0000313" key="2">
    <source>
        <dbReference type="Proteomes" id="UP000789860"/>
    </source>
</evidence>
<dbReference type="EMBL" id="CAJVPM010029137">
    <property type="protein sequence ID" value="CAG8672165.1"/>
    <property type="molecule type" value="Genomic_DNA"/>
</dbReference>
<comment type="caution">
    <text evidence="1">The sequence shown here is derived from an EMBL/GenBank/DDBJ whole genome shotgun (WGS) entry which is preliminary data.</text>
</comment>
<proteinExistence type="predicted"/>
<feature type="non-terminal residue" evidence="1">
    <location>
        <position position="1"/>
    </location>
</feature>
<dbReference type="Proteomes" id="UP000789860">
    <property type="component" value="Unassembled WGS sequence"/>
</dbReference>
<organism evidence="1 2">
    <name type="scientific">Scutellospora calospora</name>
    <dbReference type="NCBI Taxonomy" id="85575"/>
    <lineage>
        <taxon>Eukaryota</taxon>
        <taxon>Fungi</taxon>
        <taxon>Fungi incertae sedis</taxon>
        <taxon>Mucoromycota</taxon>
        <taxon>Glomeromycotina</taxon>
        <taxon>Glomeromycetes</taxon>
        <taxon>Diversisporales</taxon>
        <taxon>Gigasporaceae</taxon>
        <taxon>Scutellospora</taxon>
    </lineage>
</organism>